<reference evidence="2 3" key="1">
    <citation type="submission" date="2020-04" db="EMBL/GenBank/DDBJ databases">
        <title>Flammeovirga sp. SR4, a novel species isolated from seawater.</title>
        <authorList>
            <person name="Wang X."/>
        </authorList>
    </citation>
    <scope>NUCLEOTIDE SEQUENCE [LARGE SCALE GENOMIC DNA]</scope>
    <source>
        <strain evidence="2 3">SR4</strain>
    </source>
</reference>
<gene>
    <name evidence="2" type="ORF">HGP29_13450</name>
</gene>
<dbReference type="EMBL" id="JABAIL010000004">
    <property type="protein sequence ID" value="NLR92227.1"/>
    <property type="molecule type" value="Genomic_DNA"/>
</dbReference>
<accession>A0A7X8SLB1</accession>
<evidence type="ECO:0000313" key="2">
    <source>
        <dbReference type="EMBL" id="NLR92227.1"/>
    </source>
</evidence>
<feature type="compositionally biased region" description="Basic residues" evidence="1">
    <location>
        <begin position="1"/>
        <end position="10"/>
    </location>
</feature>
<dbReference type="AlphaFoldDB" id="A0A7X8SLB1"/>
<organism evidence="2 3">
    <name type="scientific">Flammeovirga agarivorans</name>
    <dbReference type="NCBI Taxonomy" id="2726742"/>
    <lineage>
        <taxon>Bacteria</taxon>
        <taxon>Pseudomonadati</taxon>
        <taxon>Bacteroidota</taxon>
        <taxon>Cytophagia</taxon>
        <taxon>Cytophagales</taxon>
        <taxon>Flammeovirgaceae</taxon>
        <taxon>Flammeovirga</taxon>
    </lineage>
</organism>
<sequence>MRAKQAKLAKKTPEKATTSTQPKSMVAHLEQEKNKIQVQQTTQISGNLEQLKSVLSKQAKDIKAAEQPAVAMPTASATQGAIPPPPPAYGRATSNKKQESTLKTGKTFTLEQAQKVWKSFADRYRTNGKSKFASILLDESEISLDSQMNVLVHITNSLQSEHLNIVRSELLRQLRTDLQNDNIEISTKLVQVQESVDGEPKKLYNSQDKLAYLQNKFPSLKTLQQKLGLELD</sequence>
<name>A0A7X8SLB1_9BACT</name>
<keyword evidence="3" id="KW-1185">Reference proteome</keyword>
<proteinExistence type="predicted"/>
<comment type="caution">
    <text evidence="2">The sequence shown here is derived from an EMBL/GenBank/DDBJ whole genome shotgun (WGS) entry which is preliminary data.</text>
</comment>
<dbReference type="RefSeq" id="WP_168882946.1">
    <property type="nucleotide sequence ID" value="NZ_JABAIL010000004.1"/>
</dbReference>
<feature type="region of interest" description="Disordered" evidence="1">
    <location>
        <begin position="73"/>
        <end position="101"/>
    </location>
</feature>
<protein>
    <recommendedName>
        <fullName evidence="4">DNA polymerase III subunits gamma and tau</fullName>
    </recommendedName>
</protein>
<evidence type="ECO:0008006" key="4">
    <source>
        <dbReference type="Google" id="ProtNLM"/>
    </source>
</evidence>
<feature type="region of interest" description="Disordered" evidence="1">
    <location>
        <begin position="1"/>
        <end position="26"/>
    </location>
</feature>
<evidence type="ECO:0000256" key="1">
    <source>
        <dbReference type="SAM" id="MobiDB-lite"/>
    </source>
</evidence>
<dbReference type="Proteomes" id="UP000585050">
    <property type="component" value="Unassembled WGS sequence"/>
</dbReference>
<evidence type="ECO:0000313" key="3">
    <source>
        <dbReference type="Proteomes" id="UP000585050"/>
    </source>
</evidence>